<evidence type="ECO:0000313" key="1">
    <source>
        <dbReference type="EMBL" id="DAF48905.1"/>
    </source>
</evidence>
<organism evidence="1">
    <name type="scientific">Siphoviridae sp. ctnpt50</name>
    <dbReference type="NCBI Taxonomy" id="2827941"/>
    <lineage>
        <taxon>Viruses</taxon>
        <taxon>Duplodnaviria</taxon>
        <taxon>Heunggongvirae</taxon>
        <taxon>Uroviricota</taxon>
        <taxon>Caudoviricetes</taxon>
    </lineage>
</organism>
<dbReference type="EMBL" id="BK032577">
    <property type="protein sequence ID" value="DAF48905.1"/>
    <property type="molecule type" value="Genomic_DNA"/>
</dbReference>
<protein>
    <submittedName>
        <fullName evidence="1">Anaerobic ribonucleoside-triphosphate reductase activating protein</fullName>
    </submittedName>
</protein>
<accession>A0A8S5SD75</accession>
<reference evidence="1" key="1">
    <citation type="journal article" date="2021" name="Proc. Natl. Acad. Sci. U.S.A.">
        <title>A Catalog of Tens of Thousands of Viruses from Human Metagenomes Reveals Hidden Associations with Chronic Diseases.</title>
        <authorList>
            <person name="Tisza M.J."/>
            <person name="Buck C.B."/>
        </authorList>
    </citation>
    <scope>NUCLEOTIDE SEQUENCE</scope>
    <source>
        <strain evidence="1">Ctnpt50</strain>
    </source>
</reference>
<name>A0A8S5SD75_9CAUD</name>
<sequence>MLKYFDYSVTFAEFPDEVSLCVNLSNCPNKCEKCSESWLAQDIGIVLNKDSISELIEKNPGITLFGFMGGDNDPEERVVLSKFIKNNFGIKTGVYSGASSIYLNGIETFDYYKYGKWIYPFDENGNLICDKQCGPICYVGTNQKMFEIRNGKMTDITYRFQKDKISNLKNFVKED</sequence>
<proteinExistence type="predicted"/>